<organism evidence="2 3">
    <name type="scientific">Leishmania panamensis</name>
    <dbReference type="NCBI Taxonomy" id="5679"/>
    <lineage>
        <taxon>Eukaryota</taxon>
        <taxon>Discoba</taxon>
        <taxon>Euglenozoa</taxon>
        <taxon>Kinetoplastea</taxon>
        <taxon>Metakinetoplastina</taxon>
        <taxon>Trypanosomatida</taxon>
        <taxon>Trypanosomatidae</taxon>
        <taxon>Leishmaniinae</taxon>
        <taxon>Leishmania</taxon>
        <taxon>Leishmania guyanensis species complex</taxon>
    </lineage>
</organism>
<feature type="compositionally biased region" description="Low complexity" evidence="1">
    <location>
        <begin position="219"/>
        <end position="232"/>
    </location>
</feature>
<feature type="region of interest" description="Disordered" evidence="1">
    <location>
        <begin position="202"/>
        <end position="233"/>
    </location>
</feature>
<gene>
    <name evidence="2" type="ORF">LPMP_341160</name>
</gene>
<feature type="compositionally biased region" description="Basic and acidic residues" evidence="1">
    <location>
        <begin position="202"/>
        <end position="218"/>
    </location>
</feature>
<dbReference type="VEuPathDB" id="TriTrypDB:LPMP_341160"/>
<dbReference type="RefSeq" id="XP_010702542.1">
    <property type="nucleotide sequence ID" value="XM_010704240.1"/>
</dbReference>
<accession>A0A088SIV3</accession>
<proteinExistence type="predicted"/>
<evidence type="ECO:0000313" key="2">
    <source>
        <dbReference type="EMBL" id="AIO01742.1"/>
    </source>
</evidence>
<dbReference type="EMBL" id="CP009403">
    <property type="protein sequence ID" value="AIO01742.1"/>
    <property type="molecule type" value="Genomic_DNA"/>
</dbReference>
<feature type="region of interest" description="Disordered" evidence="1">
    <location>
        <begin position="113"/>
        <end position="147"/>
    </location>
</feature>
<dbReference type="Proteomes" id="UP000063063">
    <property type="component" value="Chromosome 34"/>
</dbReference>
<protein>
    <submittedName>
        <fullName evidence="2">Uncharacterized protein</fullName>
    </submittedName>
</protein>
<keyword evidence="3" id="KW-1185">Reference proteome</keyword>
<name>A0A088SIV3_LEIPA</name>
<dbReference type="eggNOG" id="ENOG502SA19">
    <property type="taxonomic scope" value="Eukaryota"/>
</dbReference>
<evidence type="ECO:0000313" key="3">
    <source>
        <dbReference type="Proteomes" id="UP000063063"/>
    </source>
</evidence>
<reference evidence="2 3" key="1">
    <citation type="journal article" date="2015" name="Sci. Rep.">
        <title>The genome of Leishmania panamensis: insights into genomics of the L. (Viannia) subgenus.</title>
        <authorList>
            <person name="Llanes A."/>
            <person name="Restrepo C.M."/>
            <person name="Vecchio G.D."/>
            <person name="Anguizola F.J."/>
            <person name="Lleonart R."/>
        </authorList>
    </citation>
    <scope>NUCLEOTIDE SEQUENCE [LARGE SCALE GENOMIC DNA]</scope>
    <source>
        <strain evidence="2 3">MHOM/PA/94/PSC-1</strain>
    </source>
</reference>
<dbReference type="KEGG" id="lpan:LPMP_341160"/>
<evidence type="ECO:0000256" key="1">
    <source>
        <dbReference type="SAM" id="MobiDB-lite"/>
    </source>
</evidence>
<sequence>MTEFPPAGAGATTIFIRCATLHSRGELLNGFFFAHRAALGIQDWYVSAPTTVNSGTGNEEAQHSSTMDSAAAGDLPHVASSPRLPPHFPVEVLYVRNSRKPYFLLEWRYPTSEEEEKRKEPSDSGGDEKEEVAKAHEAQAGSSQGRVAEELVRQLAERTLALGKHELCDNGVTWKGQPVLICVASSGMTVMAERRKLELRDSQRKVQRAAEKRERADADTAAQTARAKQQDAGAVTAAFIPRCVRRRR</sequence>
<dbReference type="AlphaFoldDB" id="A0A088SIV3"/>
<dbReference type="OrthoDB" id="246298at2759"/>
<dbReference type="VEuPathDB" id="TriTrypDB:LPAL13_340017500"/>
<dbReference type="GeneID" id="22578621"/>